<protein>
    <submittedName>
        <fullName evidence="1">Uncharacterized protein</fullName>
    </submittedName>
</protein>
<evidence type="ECO:0000313" key="1">
    <source>
        <dbReference type="EMBL" id="KKM90988.1"/>
    </source>
</evidence>
<dbReference type="EMBL" id="LAZR01006598">
    <property type="protein sequence ID" value="KKM90988.1"/>
    <property type="molecule type" value="Genomic_DNA"/>
</dbReference>
<organism evidence="1">
    <name type="scientific">marine sediment metagenome</name>
    <dbReference type="NCBI Taxonomy" id="412755"/>
    <lineage>
        <taxon>unclassified sequences</taxon>
        <taxon>metagenomes</taxon>
        <taxon>ecological metagenomes</taxon>
    </lineage>
</organism>
<name>A0A0F9LC29_9ZZZZ</name>
<dbReference type="AlphaFoldDB" id="A0A0F9LC29"/>
<accession>A0A0F9LC29</accession>
<sequence length="701" mass="73480">MTYHIKNSRGTILTTIEDRAVDLTSTSLVLHGRGASPYGTRRNENLVHLLENFSSGSPPSNPIDGQLWWDTTDLRVWDTTGSPDSWELVFPATTGLGFSVGAGDGLTGGGFPSGSPDPSVTLNIGLGTGISSGVPGGDISYFMSENITAQVLGSGPGSPLLGSPLPALGEWINLQNAEIPGASLNGNTNYLIIWHAGASSSGNFANISLRLFEDTVGALPSTTNFYESDGPTAGAPGIQYFIVTRVTTANTPNTYRLQASVNTSPDTMTVHHTQNFAIDLDALGAPGGFYNELFGSPPLSRPYMWSPASAVRIGEQQWFDTGAEITIGDGSSDYIVFMNNPETEGDFTDRTYGAIQIGPSGSPAYLKGSPLMPVPFGSPPAWPPFIGSPEGSPLTNIITTPLERIPPWFRTIYEKEGEDRGSSQYGGATLIEAPAAGTTIKTLWALKATRVNPTAHPVLVGSRIAAIRLQHFSDSMSTRDNTIHDQSPHTIDTTKTTSTGGTWLGFGSHLFRRFAANHPLIILQTNENPPAGSPELNFGSPIGGPYHIASHGTFDRSNMITWGQDVGVATGVTYTIRNNIGNATAGNPASSMDRFVAGFTVALPARGSPSVIATDDAAIDHDALLNFVANEHIDHSSVSLTAGAGLTGGGDLLGTQIFGDWGIVLSVGAGDGIDVTTPTPDSINVDSTVVLLGGGIQNVGL</sequence>
<feature type="non-terminal residue" evidence="1">
    <location>
        <position position="701"/>
    </location>
</feature>
<reference evidence="1" key="1">
    <citation type="journal article" date="2015" name="Nature">
        <title>Complex archaea that bridge the gap between prokaryotes and eukaryotes.</title>
        <authorList>
            <person name="Spang A."/>
            <person name="Saw J.H."/>
            <person name="Jorgensen S.L."/>
            <person name="Zaremba-Niedzwiedzka K."/>
            <person name="Martijn J."/>
            <person name="Lind A.E."/>
            <person name="van Eijk R."/>
            <person name="Schleper C."/>
            <person name="Guy L."/>
            <person name="Ettema T.J."/>
        </authorList>
    </citation>
    <scope>NUCLEOTIDE SEQUENCE</scope>
</reference>
<comment type="caution">
    <text evidence="1">The sequence shown here is derived from an EMBL/GenBank/DDBJ whole genome shotgun (WGS) entry which is preliminary data.</text>
</comment>
<gene>
    <name evidence="1" type="ORF">LCGC14_1233110</name>
</gene>
<proteinExistence type="predicted"/>